<protein>
    <submittedName>
        <fullName evidence="1">Uncharacterized protein</fullName>
    </submittedName>
</protein>
<accession>A0A6G1BIV2</accession>
<dbReference type="OrthoDB" id="685415at2759"/>
<proteinExistence type="predicted"/>
<dbReference type="EMBL" id="SPHZ02000012">
    <property type="protein sequence ID" value="KAF0888265.1"/>
    <property type="molecule type" value="Genomic_DNA"/>
</dbReference>
<dbReference type="Proteomes" id="UP000479710">
    <property type="component" value="Unassembled WGS sequence"/>
</dbReference>
<evidence type="ECO:0000313" key="1">
    <source>
        <dbReference type="EMBL" id="KAF0888265.1"/>
    </source>
</evidence>
<organism evidence="1 2">
    <name type="scientific">Oryza meyeriana var. granulata</name>
    <dbReference type="NCBI Taxonomy" id="110450"/>
    <lineage>
        <taxon>Eukaryota</taxon>
        <taxon>Viridiplantae</taxon>
        <taxon>Streptophyta</taxon>
        <taxon>Embryophyta</taxon>
        <taxon>Tracheophyta</taxon>
        <taxon>Spermatophyta</taxon>
        <taxon>Magnoliopsida</taxon>
        <taxon>Liliopsida</taxon>
        <taxon>Poales</taxon>
        <taxon>Poaceae</taxon>
        <taxon>BOP clade</taxon>
        <taxon>Oryzoideae</taxon>
        <taxon>Oryzeae</taxon>
        <taxon>Oryzinae</taxon>
        <taxon>Oryza</taxon>
        <taxon>Oryza meyeriana</taxon>
    </lineage>
</organism>
<keyword evidence="2" id="KW-1185">Reference proteome</keyword>
<comment type="caution">
    <text evidence="1">The sequence shown here is derived from an EMBL/GenBank/DDBJ whole genome shotgun (WGS) entry which is preliminary data.</text>
</comment>
<dbReference type="AlphaFoldDB" id="A0A6G1BIV2"/>
<name>A0A6G1BIV2_9ORYZ</name>
<sequence>MAAAGERLGDCSLFDHCFCCWRKSCSRRIPLVAPGRDYVCVPAGADDRPTWSVLVGCASDAEPSHHVRVHRFRVAASGHVIVSGGGDDDGMTLEPFPRRVP</sequence>
<reference evidence="1 2" key="1">
    <citation type="submission" date="2019-11" db="EMBL/GenBank/DDBJ databases">
        <title>Whole genome sequence of Oryza granulata.</title>
        <authorList>
            <person name="Li W."/>
        </authorList>
    </citation>
    <scope>NUCLEOTIDE SEQUENCE [LARGE SCALE GENOMIC DNA]</scope>
    <source>
        <strain evidence="2">cv. Menghai</strain>
        <tissue evidence="1">Leaf</tissue>
    </source>
</reference>
<gene>
    <name evidence="1" type="ORF">E2562_013711</name>
</gene>
<evidence type="ECO:0000313" key="2">
    <source>
        <dbReference type="Proteomes" id="UP000479710"/>
    </source>
</evidence>